<dbReference type="EMBL" id="REGN01011110">
    <property type="protein sequence ID" value="RMZ97912.1"/>
    <property type="molecule type" value="Genomic_DNA"/>
</dbReference>
<feature type="non-terminal residue" evidence="1">
    <location>
        <position position="1"/>
    </location>
</feature>
<evidence type="ECO:0000313" key="1">
    <source>
        <dbReference type="EMBL" id="RMZ97912.1"/>
    </source>
</evidence>
<protein>
    <submittedName>
        <fullName evidence="1">Uncharacterized protein</fullName>
    </submittedName>
</protein>
<accession>A0A3M7PFT7</accession>
<comment type="caution">
    <text evidence="1">The sequence shown here is derived from an EMBL/GenBank/DDBJ whole genome shotgun (WGS) entry which is preliminary data.</text>
</comment>
<reference evidence="1 2" key="1">
    <citation type="journal article" date="2018" name="Sci. Rep.">
        <title>Genomic signatures of local adaptation to the degree of environmental predictability in rotifers.</title>
        <authorList>
            <person name="Franch-Gras L."/>
            <person name="Hahn C."/>
            <person name="Garcia-Roger E.M."/>
            <person name="Carmona M.J."/>
            <person name="Serra M."/>
            <person name="Gomez A."/>
        </authorList>
    </citation>
    <scope>NUCLEOTIDE SEQUENCE [LARGE SCALE GENOMIC DNA]</scope>
    <source>
        <strain evidence="1">HYR1</strain>
    </source>
</reference>
<keyword evidence="2" id="KW-1185">Reference proteome</keyword>
<proteinExistence type="predicted"/>
<sequence length="125" mass="14593">LTSLEDRRKRGDLIQLFKFERTLNYIDWYHPLNKAPNTTGTGPAIATRSTKRKYRQLVKGCPPRHIEQSMLKNLTQNSKLINDNHYSKHHSSLHHATIFYNYIRHAADLTFSATHCNDSCSHLFK</sequence>
<gene>
    <name evidence="1" type="ORF">BpHYR1_020379</name>
</gene>
<dbReference type="Proteomes" id="UP000276133">
    <property type="component" value="Unassembled WGS sequence"/>
</dbReference>
<evidence type="ECO:0000313" key="2">
    <source>
        <dbReference type="Proteomes" id="UP000276133"/>
    </source>
</evidence>
<name>A0A3M7PFT7_BRAPC</name>
<dbReference type="AlphaFoldDB" id="A0A3M7PFT7"/>
<organism evidence="1 2">
    <name type="scientific">Brachionus plicatilis</name>
    <name type="common">Marine rotifer</name>
    <name type="synonym">Brachionus muelleri</name>
    <dbReference type="NCBI Taxonomy" id="10195"/>
    <lineage>
        <taxon>Eukaryota</taxon>
        <taxon>Metazoa</taxon>
        <taxon>Spiralia</taxon>
        <taxon>Gnathifera</taxon>
        <taxon>Rotifera</taxon>
        <taxon>Eurotatoria</taxon>
        <taxon>Monogononta</taxon>
        <taxon>Pseudotrocha</taxon>
        <taxon>Ploima</taxon>
        <taxon>Brachionidae</taxon>
        <taxon>Brachionus</taxon>
    </lineage>
</organism>